<organism evidence="2 3">
    <name type="scientific">Asparagus officinalis</name>
    <name type="common">Garden asparagus</name>
    <dbReference type="NCBI Taxonomy" id="4686"/>
    <lineage>
        <taxon>Eukaryota</taxon>
        <taxon>Viridiplantae</taxon>
        <taxon>Streptophyta</taxon>
        <taxon>Embryophyta</taxon>
        <taxon>Tracheophyta</taxon>
        <taxon>Spermatophyta</taxon>
        <taxon>Magnoliopsida</taxon>
        <taxon>Liliopsida</taxon>
        <taxon>Asparagales</taxon>
        <taxon>Asparagaceae</taxon>
        <taxon>Asparagoideae</taxon>
        <taxon>Asparagus</taxon>
    </lineage>
</organism>
<reference evidence="3" key="1">
    <citation type="journal article" date="2017" name="Nat. Commun.">
        <title>The asparagus genome sheds light on the origin and evolution of a young Y chromosome.</title>
        <authorList>
            <person name="Harkess A."/>
            <person name="Zhou J."/>
            <person name="Xu C."/>
            <person name="Bowers J.E."/>
            <person name="Van der Hulst R."/>
            <person name="Ayyampalayam S."/>
            <person name="Mercati F."/>
            <person name="Riccardi P."/>
            <person name="McKain M.R."/>
            <person name="Kakrana A."/>
            <person name="Tang H."/>
            <person name="Ray J."/>
            <person name="Groenendijk J."/>
            <person name="Arikit S."/>
            <person name="Mathioni S.M."/>
            <person name="Nakano M."/>
            <person name="Shan H."/>
            <person name="Telgmann-Rauber A."/>
            <person name="Kanno A."/>
            <person name="Yue Z."/>
            <person name="Chen H."/>
            <person name="Li W."/>
            <person name="Chen Y."/>
            <person name="Xu X."/>
            <person name="Zhang Y."/>
            <person name="Luo S."/>
            <person name="Chen H."/>
            <person name="Gao J."/>
            <person name="Mao Z."/>
            <person name="Pires J.C."/>
            <person name="Luo M."/>
            <person name="Kudrna D."/>
            <person name="Wing R.A."/>
            <person name="Meyers B.C."/>
            <person name="Yi K."/>
            <person name="Kong H."/>
            <person name="Lavrijsen P."/>
            <person name="Sunseri F."/>
            <person name="Falavigna A."/>
            <person name="Ye Y."/>
            <person name="Leebens-Mack J.H."/>
            <person name="Chen G."/>
        </authorList>
    </citation>
    <scope>NUCLEOTIDE SEQUENCE [LARGE SCALE GENOMIC DNA]</scope>
    <source>
        <strain evidence="3">cv. DH0086</strain>
    </source>
</reference>
<dbReference type="Gramene" id="ONK65629">
    <property type="protein sequence ID" value="ONK65629"/>
    <property type="gene ID" value="A4U43_C07F39040"/>
</dbReference>
<evidence type="ECO:0000256" key="1">
    <source>
        <dbReference type="SAM" id="MobiDB-lite"/>
    </source>
</evidence>
<feature type="region of interest" description="Disordered" evidence="1">
    <location>
        <begin position="1"/>
        <end position="29"/>
    </location>
</feature>
<feature type="compositionally biased region" description="Polar residues" evidence="1">
    <location>
        <begin position="90"/>
        <end position="108"/>
    </location>
</feature>
<feature type="region of interest" description="Disordered" evidence="1">
    <location>
        <begin position="67"/>
        <end position="108"/>
    </location>
</feature>
<feature type="compositionally biased region" description="Polar residues" evidence="1">
    <location>
        <begin position="7"/>
        <end position="19"/>
    </location>
</feature>
<keyword evidence="3" id="KW-1185">Reference proteome</keyword>
<name>A0A5P1ELG5_ASPOF</name>
<accession>A0A5P1ELG5</accession>
<proteinExistence type="predicted"/>
<evidence type="ECO:0000313" key="2">
    <source>
        <dbReference type="EMBL" id="ONK65629.1"/>
    </source>
</evidence>
<dbReference type="Proteomes" id="UP000243459">
    <property type="component" value="Chromosome 7"/>
</dbReference>
<gene>
    <name evidence="2" type="ORF">A4U43_C07F39040</name>
</gene>
<sequence length="108" mass="11820">MQKPQKPLQSLIQLDLTTPTPHPSAAAGDEEGAMSLGLERCTNKIARKVDADSIPAQVMESVKKMLPNRQQDRHESGQRGLFAGRHIQFGNKTPSKDSTSIPPSTLKF</sequence>
<evidence type="ECO:0000313" key="3">
    <source>
        <dbReference type="Proteomes" id="UP000243459"/>
    </source>
</evidence>
<protein>
    <submittedName>
        <fullName evidence="2">Uncharacterized protein</fullName>
    </submittedName>
</protein>
<dbReference type="EMBL" id="CM007387">
    <property type="protein sequence ID" value="ONK65629.1"/>
    <property type="molecule type" value="Genomic_DNA"/>
</dbReference>
<dbReference type="AlphaFoldDB" id="A0A5P1ELG5"/>